<dbReference type="EMBL" id="JACHNH010000001">
    <property type="protein sequence ID" value="MBB4766110.1"/>
    <property type="molecule type" value="Genomic_DNA"/>
</dbReference>
<evidence type="ECO:0000313" key="3">
    <source>
        <dbReference type="Proteomes" id="UP000578112"/>
    </source>
</evidence>
<evidence type="ECO:0000256" key="1">
    <source>
        <dbReference type="SAM" id="SignalP"/>
    </source>
</evidence>
<sequence>MNGIRRIGVLAAAVLAATALTATPAAAGHHGPNPVVPWLEVVMAHQPTWIKVWWDTGTRICDAKVTVRAEHVGVTYPENTGSYTSFRRDSDLKPDRPDYTAFKVDADYNRNTMVPLEATLSYNTCGSAAVEKARTYWFLLPVLRDPDHHER</sequence>
<dbReference type="AlphaFoldDB" id="A0A7W7I468"/>
<comment type="caution">
    <text evidence="2">The sequence shown here is derived from an EMBL/GenBank/DDBJ whole genome shotgun (WGS) entry which is preliminary data.</text>
</comment>
<feature type="signal peptide" evidence="1">
    <location>
        <begin position="1"/>
        <end position="27"/>
    </location>
</feature>
<proteinExistence type="predicted"/>
<evidence type="ECO:0008006" key="4">
    <source>
        <dbReference type="Google" id="ProtNLM"/>
    </source>
</evidence>
<keyword evidence="3" id="KW-1185">Reference proteome</keyword>
<reference evidence="2 3" key="1">
    <citation type="submission" date="2020-08" db="EMBL/GenBank/DDBJ databases">
        <title>Sequencing the genomes of 1000 actinobacteria strains.</title>
        <authorList>
            <person name="Klenk H.-P."/>
        </authorList>
    </citation>
    <scope>NUCLEOTIDE SEQUENCE [LARGE SCALE GENOMIC DNA]</scope>
    <source>
        <strain evidence="2 3">DSM 43149</strain>
    </source>
</reference>
<gene>
    <name evidence="2" type="ORF">BJ971_006666</name>
</gene>
<dbReference type="Proteomes" id="UP000578112">
    <property type="component" value="Unassembled WGS sequence"/>
</dbReference>
<organism evidence="2 3">
    <name type="scientific">Actinoplanes digitatis</name>
    <dbReference type="NCBI Taxonomy" id="1868"/>
    <lineage>
        <taxon>Bacteria</taxon>
        <taxon>Bacillati</taxon>
        <taxon>Actinomycetota</taxon>
        <taxon>Actinomycetes</taxon>
        <taxon>Micromonosporales</taxon>
        <taxon>Micromonosporaceae</taxon>
        <taxon>Actinoplanes</taxon>
    </lineage>
</organism>
<evidence type="ECO:0000313" key="2">
    <source>
        <dbReference type="EMBL" id="MBB4766110.1"/>
    </source>
</evidence>
<feature type="chain" id="PRO_5031430681" description="Secreted protein" evidence="1">
    <location>
        <begin position="28"/>
        <end position="151"/>
    </location>
</feature>
<accession>A0A7W7I468</accession>
<keyword evidence="1" id="KW-0732">Signal</keyword>
<dbReference type="RefSeq" id="WP_184997165.1">
    <property type="nucleotide sequence ID" value="NZ_BOMK01000097.1"/>
</dbReference>
<name>A0A7W7I468_9ACTN</name>
<protein>
    <recommendedName>
        <fullName evidence="4">Secreted protein</fullName>
    </recommendedName>
</protein>